<organism evidence="1 2">
    <name type="scientific">Trichinella murrelli</name>
    <dbReference type="NCBI Taxonomy" id="144512"/>
    <lineage>
        <taxon>Eukaryota</taxon>
        <taxon>Metazoa</taxon>
        <taxon>Ecdysozoa</taxon>
        <taxon>Nematoda</taxon>
        <taxon>Enoplea</taxon>
        <taxon>Dorylaimia</taxon>
        <taxon>Trichinellida</taxon>
        <taxon>Trichinellidae</taxon>
        <taxon>Trichinella</taxon>
    </lineage>
</organism>
<reference evidence="1 2" key="1">
    <citation type="submission" date="2015-01" db="EMBL/GenBank/DDBJ databases">
        <title>Evolution of Trichinella species and genotypes.</title>
        <authorList>
            <person name="Korhonen P.K."/>
            <person name="Edoardo P."/>
            <person name="Giuseppe L.R."/>
            <person name="Gasser R.B."/>
        </authorList>
    </citation>
    <scope>NUCLEOTIDE SEQUENCE [LARGE SCALE GENOMIC DNA]</scope>
    <source>
        <strain evidence="1">ISS417</strain>
    </source>
</reference>
<dbReference type="EMBL" id="JYDJ01000349">
    <property type="protein sequence ID" value="KRX36697.1"/>
    <property type="molecule type" value="Genomic_DNA"/>
</dbReference>
<keyword evidence="2" id="KW-1185">Reference proteome</keyword>
<sequence length="252" mass="28510">MVNICWYHSGTILKVPFMDQTECSDKIDKFSSVQNIKMELCALLYNKKRRSNFDIRQWGGISSYWRVGGSLGNFCKNFTGSHYVIVNIESFLSKLDSKYCSVCLLSVESEKIVTWQGFLPAEFPLAVTRRLGKVACCSAAIGHYQHPLQSFYPYLQFTPTSSLVLVMGCQGSPRLPSPITICGRNRNELVQRSGQFLRTLIVELMAYCAHASGGLLDFAWLSLRFSAFPSDHKYRTGVDDIVPESIHDKRLH</sequence>
<dbReference type="Proteomes" id="UP000055048">
    <property type="component" value="Unassembled WGS sequence"/>
</dbReference>
<accession>A0A0V0TCF7</accession>
<protein>
    <submittedName>
        <fullName evidence="1">Uncharacterized protein</fullName>
    </submittedName>
</protein>
<dbReference type="OrthoDB" id="10385314at2759"/>
<proteinExistence type="predicted"/>
<name>A0A0V0TCF7_9BILA</name>
<dbReference type="AlphaFoldDB" id="A0A0V0TCF7"/>
<evidence type="ECO:0000313" key="1">
    <source>
        <dbReference type="EMBL" id="KRX36697.1"/>
    </source>
</evidence>
<comment type="caution">
    <text evidence="1">The sequence shown here is derived from an EMBL/GenBank/DDBJ whole genome shotgun (WGS) entry which is preliminary data.</text>
</comment>
<gene>
    <name evidence="1" type="ORF">T05_15626</name>
</gene>
<evidence type="ECO:0000313" key="2">
    <source>
        <dbReference type="Proteomes" id="UP000055048"/>
    </source>
</evidence>